<dbReference type="Pfam" id="PF05097">
    <property type="entry name" value="DUF688"/>
    <property type="match status" value="1"/>
</dbReference>
<organism evidence="2 3">
    <name type="scientific">Corchorus olitorius</name>
    <dbReference type="NCBI Taxonomy" id="93759"/>
    <lineage>
        <taxon>Eukaryota</taxon>
        <taxon>Viridiplantae</taxon>
        <taxon>Streptophyta</taxon>
        <taxon>Embryophyta</taxon>
        <taxon>Tracheophyta</taxon>
        <taxon>Spermatophyta</taxon>
        <taxon>Magnoliopsida</taxon>
        <taxon>eudicotyledons</taxon>
        <taxon>Gunneridae</taxon>
        <taxon>Pentapetalae</taxon>
        <taxon>rosids</taxon>
        <taxon>malvids</taxon>
        <taxon>Malvales</taxon>
        <taxon>Malvaceae</taxon>
        <taxon>Grewioideae</taxon>
        <taxon>Apeibeae</taxon>
        <taxon>Corchorus</taxon>
    </lineage>
</organism>
<dbReference type="STRING" id="93759.A0A1R3HKK6"/>
<feature type="region of interest" description="Disordered" evidence="1">
    <location>
        <begin position="42"/>
        <end position="86"/>
    </location>
</feature>
<comment type="caution">
    <text evidence="2">The sequence shown here is derived from an EMBL/GenBank/DDBJ whole genome shotgun (WGS) entry which is preliminary data.</text>
</comment>
<dbReference type="InterPro" id="IPR007789">
    <property type="entry name" value="DUF688"/>
</dbReference>
<reference evidence="3" key="1">
    <citation type="submission" date="2013-09" db="EMBL/GenBank/DDBJ databases">
        <title>Corchorus olitorius genome sequencing.</title>
        <authorList>
            <person name="Alam M."/>
            <person name="Haque M.S."/>
            <person name="Islam M.S."/>
            <person name="Emdad E.M."/>
            <person name="Islam M.M."/>
            <person name="Ahmed B."/>
            <person name="Halim A."/>
            <person name="Hossen Q.M.M."/>
            <person name="Hossain M.Z."/>
            <person name="Ahmed R."/>
            <person name="Khan M.M."/>
            <person name="Islam R."/>
            <person name="Rashid M.M."/>
            <person name="Khan S.A."/>
            <person name="Rahman M.S."/>
            <person name="Alam M."/>
            <person name="Yahiya A.S."/>
            <person name="Khan M.S."/>
            <person name="Azam M.S."/>
            <person name="Haque T."/>
            <person name="Lashkar M.Z.H."/>
            <person name="Akhand A.I."/>
            <person name="Morshed G."/>
            <person name="Roy S."/>
            <person name="Uddin K.S."/>
            <person name="Rabeya T."/>
            <person name="Hossain A.S."/>
            <person name="Chowdhury A."/>
            <person name="Snigdha A.R."/>
            <person name="Mortoza M.S."/>
            <person name="Matin S.A."/>
            <person name="Hoque S.M.E."/>
            <person name="Islam M.K."/>
            <person name="Roy D.K."/>
            <person name="Haider R."/>
            <person name="Moosa M.M."/>
            <person name="Elias S.M."/>
            <person name="Hasan A.M."/>
            <person name="Jahan S."/>
            <person name="Shafiuddin M."/>
            <person name="Mahmood N."/>
            <person name="Shommy N.S."/>
        </authorList>
    </citation>
    <scope>NUCLEOTIDE SEQUENCE [LARGE SCALE GENOMIC DNA]</scope>
    <source>
        <strain evidence="3">cv. O-4</strain>
    </source>
</reference>
<dbReference type="OrthoDB" id="745459at2759"/>
<name>A0A1R3HKK6_9ROSI</name>
<dbReference type="PANTHER" id="PTHR33696:SF3">
    <property type="entry name" value="FLZ-TYPE DOMAIN-CONTAINING PROTEIN"/>
    <property type="match status" value="1"/>
</dbReference>
<dbReference type="EMBL" id="AWUE01019945">
    <property type="protein sequence ID" value="OMO70852.1"/>
    <property type="molecule type" value="Genomic_DNA"/>
</dbReference>
<dbReference type="Proteomes" id="UP000187203">
    <property type="component" value="Unassembled WGS sequence"/>
</dbReference>
<keyword evidence="3" id="KW-1185">Reference proteome</keyword>
<dbReference type="PANTHER" id="PTHR33696">
    <property type="entry name" value="T22J18.15-RELATED"/>
    <property type="match status" value="1"/>
</dbReference>
<evidence type="ECO:0000256" key="1">
    <source>
        <dbReference type="SAM" id="MobiDB-lite"/>
    </source>
</evidence>
<evidence type="ECO:0000313" key="2">
    <source>
        <dbReference type="EMBL" id="OMO70852.1"/>
    </source>
</evidence>
<protein>
    <submittedName>
        <fullName evidence="2">Uncharacterized protein</fullName>
    </submittedName>
</protein>
<dbReference type="AlphaFoldDB" id="A0A1R3HKK6"/>
<accession>A0A1R3HKK6</accession>
<gene>
    <name evidence="2" type="ORF">COLO4_28461</name>
</gene>
<proteinExistence type="predicted"/>
<evidence type="ECO:0000313" key="3">
    <source>
        <dbReference type="Proteomes" id="UP000187203"/>
    </source>
</evidence>
<sequence length="154" mass="16852">MNQTKVHSQGNVPFSWENKPGVCKMTSQDCLKEDFFLQKLPPPPCPPETARVSISNSIQDNKIPPPPGAFQPPSRSSSRRGLKKSDDPFLAAYKECTKSTNKGKLAKNVNGGGSGNLKKGVFSFSCKQSCSVRDDNLVRISQLPPERDRSSVES</sequence>